<feature type="compositionally biased region" description="Basic and acidic residues" evidence="1">
    <location>
        <begin position="1"/>
        <end position="15"/>
    </location>
</feature>
<name>A0ABR3Y029_9PEZI</name>
<comment type="caution">
    <text evidence="2">The sequence shown here is derived from an EMBL/GenBank/DDBJ whole genome shotgun (WGS) entry which is preliminary data.</text>
</comment>
<protein>
    <submittedName>
        <fullName evidence="2">Uncharacterized protein</fullName>
    </submittedName>
</protein>
<accession>A0ABR3Y029</accession>
<feature type="region of interest" description="Disordered" evidence="1">
    <location>
        <begin position="1"/>
        <end position="20"/>
    </location>
</feature>
<sequence>MSVERASSEMEHGNDMESDYEMVDYEPLLELRRFLRQEPRPDEYEWDEDDEDDEWEEFEDQDDLVSRQNSVYFREVFSSPHENLRKNLKIVKGSPLKQMQNVNETSPGKA</sequence>
<evidence type="ECO:0000313" key="2">
    <source>
        <dbReference type="EMBL" id="KAL1881280.1"/>
    </source>
</evidence>
<evidence type="ECO:0000256" key="1">
    <source>
        <dbReference type="SAM" id="MobiDB-lite"/>
    </source>
</evidence>
<dbReference type="EMBL" id="JAWRVE010000006">
    <property type="protein sequence ID" value="KAL1881280.1"/>
    <property type="molecule type" value="Genomic_DNA"/>
</dbReference>
<evidence type="ECO:0000313" key="3">
    <source>
        <dbReference type="Proteomes" id="UP001583177"/>
    </source>
</evidence>
<organism evidence="2 3">
    <name type="scientific">Diaporthe australafricana</name>
    <dbReference type="NCBI Taxonomy" id="127596"/>
    <lineage>
        <taxon>Eukaryota</taxon>
        <taxon>Fungi</taxon>
        <taxon>Dikarya</taxon>
        <taxon>Ascomycota</taxon>
        <taxon>Pezizomycotina</taxon>
        <taxon>Sordariomycetes</taxon>
        <taxon>Sordariomycetidae</taxon>
        <taxon>Diaporthales</taxon>
        <taxon>Diaporthaceae</taxon>
        <taxon>Diaporthe</taxon>
    </lineage>
</organism>
<keyword evidence="3" id="KW-1185">Reference proteome</keyword>
<gene>
    <name evidence="2" type="ORF">Daus18300_001132</name>
</gene>
<proteinExistence type="predicted"/>
<dbReference type="Proteomes" id="UP001583177">
    <property type="component" value="Unassembled WGS sequence"/>
</dbReference>
<reference evidence="2 3" key="1">
    <citation type="journal article" date="2024" name="IMA Fungus">
        <title>IMA Genome - F19 : A genome assembly and annotation guide to empower mycologists, including annotated draft genome sequences of Ceratocystis pirilliformis, Diaporthe australafricana, Fusarium ophioides, Paecilomyces lecythidis, and Sporothrix stenoceras.</title>
        <authorList>
            <person name="Aylward J."/>
            <person name="Wilson A.M."/>
            <person name="Visagie C.M."/>
            <person name="Spraker J."/>
            <person name="Barnes I."/>
            <person name="Buitendag C."/>
            <person name="Ceriani C."/>
            <person name="Del Mar Angel L."/>
            <person name="du Plessis D."/>
            <person name="Fuchs T."/>
            <person name="Gasser K."/>
            <person name="Kramer D."/>
            <person name="Li W."/>
            <person name="Munsamy K."/>
            <person name="Piso A."/>
            <person name="Price J.L."/>
            <person name="Sonnekus B."/>
            <person name="Thomas C."/>
            <person name="van der Nest A."/>
            <person name="van Dijk A."/>
            <person name="van Heerden A."/>
            <person name="van Vuuren N."/>
            <person name="Yilmaz N."/>
            <person name="Duong T.A."/>
            <person name="van der Merwe N.A."/>
            <person name="Wingfield M.J."/>
            <person name="Wingfield B.D."/>
        </authorList>
    </citation>
    <scope>NUCLEOTIDE SEQUENCE [LARGE SCALE GENOMIC DNA]</scope>
    <source>
        <strain evidence="2 3">CMW 18300</strain>
    </source>
</reference>